<dbReference type="EMBL" id="CP002505">
    <property type="protein sequence ID" value="ADW71732.1"/>
    <property type="molecule type" value="Genomic_DNA"/>
</dbReference>
<accession>A0A0H3F4Q0</accession>
<dbReference type="InterPro" id="IPR040198">
    <property type="entry name" value="Fido_containing"/>
</dbReference>
<dbReference type="OrthoDB" id="9807853at2"/>
<evidence type="ECO:0000259" key="2">
    <source>
        <dbReference type="PROSITE" id="PS51459"/>
    </source>
</evidence>
<dbReference type="eggNOG" id="COG2184">
    <property type="taxonomic scope" value="Bacteria"/>
</dbReference>
<evidence type="ECO:0000256" key="1">
    <source>
        <dbReference type="PIRSR" id="PIRSR640198-1"/>
    </source>
</evidence>
<dbReference type="SUPFAM" id="SSF140931">
    <property type="entry name" value="Fic-like"/>
    <property type="match status" value="1"/>
</dbReference>
<evidence type="ECO:0000313" key="5">
    <source>
        <dbReference type="Proteomes" id="UP000007257"/>
    </source>
</evidence>
<dbReference type="PANTHER" id="PTHR13504:SF39">
    <property type="entry name" value="CELL FILAMENTATION PROTEIN"/>
    <property type="match status" value="1"/>
</dbReference>
<dbReference type="RefSeq" id="WP_013573450.1">
    <property type="nucleotide sequence ID" value="NC_015061.1"/>
</dbReference>
<dbReference type="AlphaFoldDB" id="A0A0H3F4Q0"/>
<dbReference type="Gene3D" id="1.10.3290.10">
    <property type="entry name" value="Fido-like domain"/>
    <property type="match status" value="1"/>
</dbReference>
<feature type="domain" description="Fido" evidence="2">
    <location>
        <begin position="61"/>
        <end position="202"/>
    </location>
</feature>
<name>A0A0H3F4Q0_RAHSY</name>
<dbReference type="InterPro" id="IPR036597">
    <property type="entry name" value="Fido-like_dom_sf"/>
</dbReference>
<evidence type="ECO:0000313" key="4">
    <source>
        <dbReference type="EMBL" id="MFD3225978.1"/>
    </source>
</evidence>
<dbReference type="EMBL" id="JBHUCJ010000067">
    <property type="protein sequence ID" value="MFD3225978.1"/>
    <property type="molecule type" value="Genomic_DNA"/>
</dbReference>
<reference evidence="3 5" key="2">
    <citation type="journal article" date="2012" name="J. Bacteriol.">
        <title>Complete Genome Sequence of Rahnella sp. Strain Y9602, a Gammaproteobacterium Isolate from Metal- and Radionuclide-Contaminated Soil.</title>
        <authorList>
            <person name="Martinez R.J."/>
            <person name="Bruce D."/>
            <person name="Detter C."/>
            <person name="Goodwin L.A."/>
            <person name="Han J."/>
            <person name="Han C.S."/>
            <person name="Held B."/>
            <person name="Land M.L."/>
            <person name="Mikhailova N."/>
            <person name="Nolan M."/>
            <person name="Pennacchio L."/>
            <person name="Pitluck S."/>
            <person name="Tapia R."/>
            <person name="Woyke T."/>
            <person name="Sobecky P.A."/>
        </authorList>
    </citation>
    <scope>NUCLEOTIDE SEQUENCE [LARGE SCALE GENOMIC DNA]</scope>
    <source>
        <strain evidence="3 5">Y9602</strain>
    </source>
</reference>
<dbReference type="InterPro" id="IPR013436">
    <property type="entry name" value="Mobile_mystery_prot_B"/>
</dbReference>
<reference evidence="5" key="1">
    <citation type="submission" date="2011-01" db="EMBL/GenBank/DDBJ databases">
        <title>Complete sequence of chromosome of Rahnella sp. Y9602.</title>
        <authorList>
            <consortium name="US DOE Joint Genome Institute"/>
            <person name="Lucas S."/>
            <person name="Copeland A."/>
            <person name="Lapidus A."/>
            <person name="Cheng J.-F."/>
            <person name="Goodwin L."/>
            <person name="Pitluck S."/>
            <person name="Lu M."/>
            <person name="Detter J.C."/>
            <person name="Han C."/>
            <person name="Tapia R."/>
            <person name="Land M."/>
            <person name="Hauser L."/>
            <person name="Kyrpides N."/>
            <person name="Ivanova N."/>
            <person name="Ovchinnikova G."/>
            <person name="Pagani I."/>
            <person name="Sobecky P.A."/>
            <person name="Martinez R.J."/>
            <person name="Woyke T."/>
        </authorList>
    </citation>
    <scope>NUCLEOTIDE SEQUENCE [LARGE SCALE GENOMIC DNA]</scope>
    <source>
        <strain evidence="5">Y9602</strain>
    </source>
</reference>
<dbReference type="PROSITE" id="PS51459">
    <property type="entry name" value="FIDO"/>
    <property type="match status" value="1"/>
</dbReference>
<evidence type="ECO:0000313" key="6">
    <source>
        <dbReference type="Proteomes" id="UP001598201"/>
    </source>
</evidence>
<dbReference type="NCBIfam" id="TIGR02613">
    <property type="entry name" value="mob_myst_B"/>
    <property type="match status" value="1"/>
</dbReference>
<dbReference type="InterPro" id="IPR003812">
    <property type="entry name" value="Fido"/>
</dbReference>
<dbReference type="Proteomes" id="UP000007257">
    <property type="component" value="Chromosome"/>
</dbReference>
<dbReference type="Proteomes" id="UP001598201">
    <property type="component" value="Unassembled WGS sequence"/>
</dbReference>
<dbReference type="PANTHER" id="PTHR13504">
    <property type="entry name" value="FIDO DOMAIN-CONTAINING PROTEIN DDB_G0283145"/>
    <property type="match status" value="1"/>
</dbReference>
<feature type="active site" evidence="1">
    <location>
        <position position="136"/>
    </location>
</feature>
<gene>
    <name evidence="3" type="ordered locus">Rahaq_0100</name>
    <name evidence="4" type="ORF">ACFPK4_20735</name>
</gene>
<proteinExistence type="predicted"/>
<keyword evidence="6" id="KW-1185">Reference proteome</keyword>
<organism evidence="3 5">
    <name type="scientific">Rahnella sp. (strain Y9602)</name>
    <dbReference type="NCBI Taxonomy" id="2703885"/>
    <lineage>
        <taxon>Bacteria</taxon>
        <taxon>Pseudomonadati</taxon>
        <taxon>Pseudomonadota</taxon>
        <taxon>Gammaproteobacteria</taxon>
        <taxon>Enterobacterales</taxon>
        <taxon>Yersiniaceae</taxon>
        <taxon>Rahnella</taxon>
    </lineage>
</organism>
<reference evidence="4 6" key="3">
    <citation type="submission" date="2024-09" db="EMBL/GenBank/DDBJ databases">
        <title>Genomes of Rahnella.</title>
        <authorList>
            <person name="Mnguni F.C."/>
            <person name="Shin G.Y."/>
            <person name="Coutinho T."/>
        </authorList>
    </citation>
    <scope>NUCLEOTIDE SEQUENCE [LARGE SCALE GENOMIC DNA]</scope>
    <source>
        <strain evidence="4 6">20WA0057</strain>
    </source>
</reference>
<dbReference type="HOGENOM" id="CLU_118945_0_0_6"/>
<dbReference type="KEGG" id="rah:Rahaq_0100"/>
<evidence type="ECO:0000313" key="3">
    <source>
        <dbReference type="EMBL" id="ADW71732.1"/>
    </source>
</evidence>
<protein>
    <submittedName>
        <fullName evidence="3">Mobile mystery protein B</fullName>
    </submittedName>
</protein>
<sequence length="202" mass="23544">MSETINNGLPEGATELSPDDLAGLIPDYIFTREDLNQFEKTNIQQALAHLSRQKLIYTEILTVDFCLRLHRNMFNKTWEWAGQLRRREVNIGNTPPYMISMRVRDTLDNAIFWIENETYPPDEICLRLHRDIVWIHPFPNGNGRHSRIFCDVLRRALGRGFFPWGISAGELVSPDAHRAEYILALREADNGDYRRLIRFASD</sequence>
<dbReference type="Pfam" id="PF02661">
    <property type="entry name" value="Fic"/>
    <property type="match status" value="1"/>
</dbReference>